<keyword evidence="1" id="KW-0812">Transmembrane</keyword>
<keyword evidence="1" id="KW-0472">Membrane</keyword>
<proteinExistence type="predicted"/>
<organism evidence="3 4">
    <name type="scientific">Bordetella genomosp. 2</name>
    <dbReference type="NCBI Taxonomy" id="1983456"/>
    <lineage>
        <taxon>Bacteria</taxon>
        <taxon>Pseudomonadati</taxon>
        <taxon>Pseudomonadota</taxon>
        <taxon>Betaproteobacteria</taxon>
        <taxon>Burkholderiales</taxon>
        <taxon>Alcaligenaceae</taxon>
        <taxon>Bordetella</taxon>
    </lineage>
</organism>
<feature type="transmembrane region" description="Helical" evidence="1">
    <location>
        <begin position="88"/>
        <end position="107"/>
    </location>
</feature>
<dbReference type="AlphaFoldDB" id="A0A261VNQ1"/>
<dbReference type="GO" id="GO:0043022">
    <property type="term" value="F:ribosome binding"/>
    <property type="evidence" value="ECO:0007669"/>
    <property type="project" value="InterPro"/>
</dbReference>
<dbReference type="PANTHER" id="PTHR35893:SF3">
    <property type="entry name" value="INNER MEMBRANE PROTEIN"/>
    <property type="match status" value="1"/>
</dbReference>
<keyword evidence="4" id="KW-1185">Reference proteome</keyword>
<dbReference type="Proteomes" id="UP000215633">
    <property type="component" value="Unassembled WGS sequence"/>
</dbReference>
<reference evidence="4" key="1">
    <citation type="submission" date="2017-05" db="EMBL/GenBank/DDBJ databases">
        <title>Complete and WGS of Bordetella genogroups.</title>
        <authorList>
            <person name="Spilker T."/>
            <person name="Lipuma J."/>
        </authorList>
    </citation>
    <scope>NUCLEOTIDE SEQUENCE [LARGE SCALE GENOMIC DNA]</scope>
    <source>
        <strain evidence="4">AU8256</strain>
    </source>
</reference>
<gene>
    <name evidence="3" type="ORF">CAL24_11155</name>
</gene>
<protein>
    <recommendedName>
        <fullName evidence="2">DUF883 domain-containing protein</fullName>
    </recommendedName>
</protein>
<dbReference type="InterPro" id="IPR043605">
    <property type="entry name" value="DUF883_C"/>
</dbReference>
<keyword evidence="1" id="KW-1133">Transmembrane helix</keyword>
<comment type="caution">
    <text evidence="3">The sequence shown here is derived from an EMBL/GenBank/DDBJ whole genome shotgun (WGS) entry which is preliminary data.</text>
</comment>
<dbReference type="Pfam" id="PF19029">
    <property type="entry name" value="DUF883_C"/>
    <property type="match status" value="1"/>
</dbReference>
<evidence type="ECO:0000259" key="2">
    <source>
        <dbReference type="Pfam" id="PF19029"/>
    </source>
</evidence>
<feature type="domain" description="DUF883" evidence="2">
    <location>
        <begin position="80"/>
        <end position="107"/>
    </location>
</feature>
<evidence type="ECO:0000313" key="4">
    <source>
        <dbReference type="Proteomes" id="UP000215633"/>
    </source>
</evidence>
<name>A0A261VNQ1_9BORD</name>
<evidence type="ECO:0000313" key="3">
    <source>
        <dbReference type="EMBL" id="OZI75766.1"/>
    </source>
</evidence>
<dbReference type="EMBL" id="NEVT01000006">
    <property type="protein sequence ID" value="OZI75766.1"/>
    <property type="molecule type" value="Genomic_DNA"/>
</dbReference>
<sequence>MNLHSHRNHDSDEARHRVKGGLRELVSGVEDLLRSTASYSGPDIESTRDRLKRQLDAAREQAEAWERSAVGRYRRVSSATDGYVHDHAWKTAGLAILLGVAIGVCLASDHWRR</sequence>
<dbReference type="RefSeq" id="WP_028356143.1">
    <property type="nucleotide sequence ID" value="NZ_NEVT01000006.1"/>
</dbReference>
<evidence type="ECO:0000256" key="1">
    <source>
        <dbReference type="SAM" id="Phobius"/>
    </source>
</evidence>
<accession>A0A261VNQ1</accession>
<dbReference type="PANTHER" id="PTHR35893">
    <property type="entry name" value="INNER MEMBRANE PROTEIN-RELATED"/>
    <property type="match status" value="1"/>
</dbReference>
<dbReference type="InterPro" id="IPR010279">
    <property type="entry name" value="YqjD/ElaB"/>
</dbReference>